<accession>A0ABN3VGW1</accession>
<dbReference type="InterPro" id="IPR042099">
    <property type="entry name" value="ANL_N_sf"/>
</dbReference>
<proteinExistence type="predicted"/>
<dbReference type="EMBL" id="BAAAUX010000017">
    <property type="protein sequence ID" value="GAA2803119.1"/>
    <property type="molecule type" value="Genomic_DNA"/>
</dbReference>
<dbReference type="InterPro" id="IPR000873">
    <property type="entry name" value="AMP-dep_synth/lig_dom"/>
</dbReference>
<name>A0ABN3VGW1_9PSEU</name>
<organism evidence="4 5">
    <name type="scientific">Saccharopolyspora taberi</name>
    <dbReference type="NCBI Taxonomy" id="60895"/>
    <lineage>
        <taxon>Bacteria</taxon>
        <taxon>Bacillati</taxon>
        <taxon>Actinomycetota</taxon>
        <taxon>Actinomycetes</taxon>
        <taxon>Pseudonocardiales</taxon>
        <taxon>Pseudonocardiaceae</taxon>
        <taxon>Saccharopolyspora</taxon>
    </lineage>
</organism>
<evidence type="ECO:0000259" key="3">
    <source>
        <dbReference type="Pfam" id="PF00501"/>
    </source>
</evidence>
<protein>
    <submittedName>
        <fullName evidence="4">AMP-dependent synthetase/ligase</fullName>
    </submittedName>
</protein>
<dbReference type="Proteomes" id="UP001500979">
    <property type="component" value="Unassembled WGS sequence"/>
</dbReference>
<keyword evidence="5" id="KW-1185">Reference proteome</keyword>
<feature type="domain" description="AMP-dependent synthetase/ligase" evidence="3">
    <location>
        <begin position="24"/>
        <end position="434"/>
    </location>
</feature>
<dbReference type="PANTHER" id="PTHR43272">
    <property type="entry name" value="LONG-CHAIN-FATTY-ACID--COA LIGASE"/>
    <property type="match status" value="1"/>
</dbReference>
<dbReference type="SUPFAM" id="SSF56801">
    <property type="entry name" value="Acetyl-CoA synthetase-like"/>
    <property type="match status" value="1"/>
</dbReference>
<reference evidence="4 5" key="1">
    <citation type="journal article" date="2019" name="Int. J. Syst. Evol. Microbiol.">
        <title>The Global Catalogue of Microorganisms (GCM) 10K type strain sequencing project: providing services to taxonomists for standard genome sequencing and annotation.</title>
        <authorList>
            <consortium name="The Broad Institute Genomics Platform"/>
            <consortium name="The Broad Institute Genome Sequencing Center for Infectious Disease"/>
            <person name="Wu L."/>
            <person name="Ma J."/>
        </authorList>
    </citation>
    <scope>NUCLEOTIDE SEQUENCE [LARGE SCALE GENOMIC DNA]</scope>
    <source>
        <strain evidence="4 5">JCM 9383</strain>
    </source>
</reference>
<sequence>MEASTQTPSAVGTRPSSVGRMLFDRVSQTPEREALRYPAGAGWESLTWAEVGERVTELAAGLLALGVEPEERVAIAAGTRHEWAIADLAVMCAGAATTTIYPSTLSAEVAYILSDSGSRVVFAEDDEQIAKLREHRDELGEIRKVITFDGTPDGDWVIPLAELEQLGAQLLADRPDVVRQRTEATTGDSLATVIYTSGTTGPPKGVRLRHSAWTYEGAAVAEQRVLSLDDVQYFWLPMAHAFGKVLMCAQLAVGFPTAIDGRIDRLVDNLAVVRPTFMGAAPRIFEKVHGRIVTMAASEGGLKKKLFDWAFAVGLQVSRTRRAGGRVPPRLAVSHRIADALVFAKIRARFGGRVRFFLSGSAPLDPEIAEWFHAAGVLVLEGYGLTETSAGSAVNRPDAYKFGTVGLPFPGTEFSVAEDGEILVRGPGVMSGYHHRDDETVNALDADGWLHTGDIGEIDQDGFIRITDRKKDLFKTSGGKYVAPSAVEGRFKALCPYASQFLVHGPGRNYCTALVTLDEDAIGGWARDNGLAGRPYAEIVTSEAARAMVQGYVDELNAGLNRWETIKNFVVLPRDLSIEAGELTPSLKVKRRVVEQNNQATLDAMYQG</sequence>
<evidence type="ECO:0000256" key="2">
    <source>
        <dbReference type="ARBA" id="ARBA00022840"/>
    </source>
</evidence>
<dbReference type="PANTHER" id="PTHR43272:SF33">
    <property type="entry name" value="AMP-BINDING DOMAIN-CONTAINING PROTEIN-RELATED"/>
    <property type="match status" value="1"/>
</dbReference>
<keyword evidence="2" id="KW-0067">ATP-binding</keyword>
<comment type="caution">
    <text evidence="4">The sequence shown here is derived from an EMBL/GenBank/DDBJ whole genome shotgun (WGS) entry which is preliminary data.</text>
</comment>
<gene>
    <name evidence="4" type="ORF">GCM10010470_42760</name>
</gene>
<dbReference type="Gene3D" id="3.40.50.12780">
    <property type="entry name" value="N-terminal domain of ligase-like"/>
    <property type="match status" value="1"/>
</dbReference>
<dbReference type="PROSITE" id="PS00455">
    <property type="entry name" value="AMP_BINDING"/>
    <property type="match status" value="1"/>
</dbReference>
<dbReference type="Pfam" id="PF00501">
    <property type="entry name" value="AMP-binding"/>
    <property type="match status" value="1"/>
</dbReference>
<dbReference type="InterPro" id="IPR020845">
    <property type="entry name" value="AMP-binding_CS"/>
</dbReference>
<evidence type="ECO:0000256" key="1">
    <source>
        <dbReference type="ARBA" id="ARBA00022741"/>
    </source>
</evidence>
<evidence type="ECO:0000313" key="4">
    <source>
        <dbReference type="EMBL" id="GAA2803119.1"/>
    </source>
</evidence>
<dbReference type="CDD" id="cd05907">
    <property type="entry name" value="VL_LC_FACS_like"/>
    <property type="match status" value="1"/>
</dbReference>
<keyword evidence="1" id="KW-0547">Nucleotide-binding</keyword>
<evidence type="ECO:0000313" key="5">
    <source>
        <dbReference type="Proteomes" id="UP001500979"/>
    </source>
</evidence>